<evidence type="ECO:0000259" key="5">
    <source>
        <dbReference type="PROSITE" id="PS51898"/>
    </source>
</evidence>
<accession>A0A401FXB2</accession>
<reference evidence="8" key="2">
    <citation type="submission" date="2019-01" db="EMBL/GenBank/DDBJ databases">
        <title>Genome sequence of Desulfonema ishimotonii strain Tokyo 01.</title>
        <authorList>
            <person name="Fukui M."/>
        </authorList>
    </citation>
    <scope>NUCLEOTIDE SEQUENCE [LARGE SCALE GENOMIC DNA]</scope>
    <source>
        <strain evidence="8">Tokyo 01</strain>
    </source>
</reference>
<evidence type="ECO:0000313" key="7">
    <source>
        <dbReference type="EMBL" id="GBC61589.1"/>
    </source>
</evidence>
<gene>
    <name evidence="7" type="ORF">DENIS_2551</name>
</gene>
<dbReference type="SUPFAM" id="SSF56349">
    <property type="entry name" value="DNA breaking-rejoining enzymes"/>
    <property type="match status" value="1"/>
</dbReference>
<dbReference type="GO" id="GO:0015074">
    <property type="term" value="P:DNA integration"/>
    <property type="evidence" value="ECO:0007669"/>
    <property type="project" value="UniProtKB-KW"/>
</dbReference>
<dbReference type="InterPro" id="IPR044068">
    <property type="entry name" value="CB"/>
</dbReference>
<reference evidence="8" key="1">
    <citation type="submission" date="2017-11" db="EMBL/GenBank/DDBJ databases">
        <authorList>
            <person name="Watanabe M."/>
            <person name="Kojima H."/>
        </authorList>
    </citation>
    <scope>NUCLEOTIDE SEQUENCE [LARGE SCALE GENOMIC DNA]</scope>
    <source>
        <strain evidence="8">Tokyo 01</strain>
    </source>
</reference>
<dbReference type="RefSeq" id="WP_124328858.1">
    <property type="nucleotide sequence ID" value="NZ_BEXT01000001.1"/>
</dbReference>
<dbReference type="Gene3D" id="1.10.150.130">
    <property type="match status" value="1"/>
</dbReference>
<comment type="caution">
    <text evidence="7">The sequence shown here is derived from an EMBL/GenBank/DDBJ whole genome shotgun (WGS) entry which is preliminary data.</text>
</comment>
<dbReference type="GO" id="GO:0003677">
    <property type="term" value="F:DNA binding"/>
    <property type="evidence" value="ECO:0007669"/>
    <property type="project" value="UniProtKB-UniRule"/>
</dbReference>
<dbReference type="GO" id="GO:0006310">
    <property type="term" value="P:DNA recombination"/>
    <property type="evidence" value="ECO:0007669"/>
    <property type="project" value="UniProtKB-KW"/>
</dbReference>
<sequence length="189" mass="22087">MSEKPKKFLDQIRDFMRMKHYSLRTEKSYIQWIKRYILFHCKRHPKEMGAPEIEAFLTHLATNLNVTASTQNQAFNALLFLYQEFLGIRLPDISSFRAKRKRNQPVVMTRQECAAIIGAMTGTWQLIAKLLYGCGMRVTECLRLRVKDADFGRNEITIREGKGDKDRKTVMQASLRSDLKSHLTWTKTL</sequence>
<dbReference type="Proteomes" id="UP000288096">
    <property type="component" value="Unassembled WGS sequence"/>
</dbReference>
<dbReference type="Gene3D" id="1.10.443.10">
    <property type="entry name" value="Intergrase catalytic core"/>
    <property type="match status" value="1"/>
</dbReference>
<dbReference type="Pfam" id="PF00589">
    <property type="entry name" value="Phage_integrase"/>
    <property type="match status" value="1"/>
</dbReference>
<dbReference type="Pfam" id="PF13495">
    <property type="entry name" value="Phage_int_SAM_4"/>
    <property type="match status" value="1"/>
</dbReference>
<protein>
    <submittedName>
        <fullName evidence="7">Integron integrase</fullName>
    </submittedName>
</protein>
<evidence type="ECO:0000256" key="2">
    <source>
        <dbReference type="ARBA" id="ARBA00023125"/>
    </source>
</evidence>
<keyword evidence="3" id="KW-0233">DNA recombination</keyword>
<feature type="domain" description="Core-binding (CB)" evidence="6">
    <location>
        <begin position="1"/>
        <end position="86"/>
    </location>
</feature>
<dbReference type="PROSITE" id="PS51898">
    <property type="entry name" value="TYR_RECOMBINASE"/>
    <property type="match status" value="1"/>
</dbReference>
<evidence type="ECO:0000256" key="1">
    <source>
        <dbReference type="ARBA" id="ARBA00022908"/>
    </source>
</evidence>
<dbReference type="InterPro" id="IPR002104">
    <property type="entry name" value="Integrase_catalytic"/>
</dbReference>
<dbReference type="OrthoDB" id="9801717at2"/>
<keyword evidence="2 4" id="KW-0238">DNA-binding</keyword>
<keyword evidence="1" id="KW-0229">DNA integration</keyword>
<evidence type="ECO:0000313" key="8">
    <source>
        <dbReference type="Proteomes" id="UP000288096"/>
    </source>
</evidence>
<name>A0A401FXB2_9BACT</name>
<organism evidence="7 8">
    <name type="scientific">Desulfonema ishimotonii</name>
    <dbReference type="NCBI Taxonomy" id="45657"/>
    <lineage>
        <taxon>Bacteria</taxon>
        <taxon>Pseudomonadati</taxon>
        <taxon>Thermodesulfobacteriota</taxon>
        <taxon>Desulfobacteria</taxon>
        <taxon>Desulfobacterales</taxon>
        <taxon>Desulfococcaceae</taxon>
        <taxon>Desulfonema</taxon>
    </lineage>
</organism>
<dbReference type="AlphaFoldDB" id="A0A401FXB2"/>
<evidence type="ECO:0000256" key="3">
    <source>
        <dbReference type="ARBA" id="ARBA00023172"/>
    </source>
</evidence>
<dbReference type="PROSITE" id="PS51900">
    <property type="entry name" value="CB"/>
    <property type="match status" value="1"/>
</dbReference>
<dbReference type="InterPro" id="IPR011010">
    <property type="entry name" value="DNA_brk_join_enz"/>
</dbReference>
<keyword evidence="8" id="KW-1185">Reference proteome</keyword>
<dbReference type="InterPro" id="IPR013762">
    <property type="entry name" value="Integrase-like_cat_sf"/>
</dbReference>
<proteinExistence type="predicted"/>
<dbReference type="InterPro" id="IPR004107">
    <property type="entry name" value="Integrase_SAM-like_N"/>
</dbReference>
<feature type="domain" description="Tyr recombinase" evidence="5">
    <location>
        <begin position="103"/>
        <end position="189"/>
    </location>
</feature>
<evidence type="ECO:0000259" key="6">
    <source>
        <dbReference type="PROSITE" id="PS51900"/>
    </source>
</evidence>
<dbReference type="InterPro" id="IPR010998">
    <property type="entry name" value="Integrase_recombinase_N"/>
</dbReference>
<dbReference type="EMBL" id="BEXT01000001">
    <property type="protein sequence ID" value="GBC61589.1"/>
    <property type="molecule type" value="Genomic_DNA"/>
</dbReference>
<evidence type="ECO:0000256" key="4">
    <source>
        <dbReference type="PROSITE-ProRule" id="PRU01248"/>
    </source>
</evidence>